<feature type="transmembrane region" description="Helical" evidence="5">
    <location>
        <begin position="299"/>
        <end position="325"/>
    </location>
</feature>
<evidence type="ECO:0000259" key="6">
    <source>
        <dbReference type="PROSITE" id="PS50850"/>
    </source>
</evidence>
<name>A0ABX0GWF9_9ACTN</name>
<evidence type="ECO:0000313" key="7">
    <source>
        <dbReference type="EMBL" id="NHC14873.1"/>
    </source>
</evidence>
<keyword evidence="3 5" id="KW-1133">Transmembrane helix</keyword>
<sequence>MSAPEAPRGRARVFLGFAGFALFWGSWGAMLPAVQRSAGVDDRELGLALLMVGLGALLTMRLTGALVDRYGGVVLPLTAVAFAAAAVGPALASGPLALAVALLVLGAASGAYDVAVTAAGVAQETAEGRPLLNLANAAFSGSVVVASLGAGALRAAGVGPAAVFAGVAAVLVVLAAAVLRPRPGTSRPTVVRERPGRRRGRQLLPAPTLLVLGGLGALAYLVENAWQSWGAVHLETTLDAPAGLSAAAPATFAACAALGRVLGNRLLSSYAPAGLLAVASAVAAAGSLLAAVAPSAPVALAGIALAGAGTSVCMPTLVSVAGAWAGRDRQAGATSSVAAMAYLGFLVGPALVGLLAGALSLRAALVGVAVLAAVLCALTPAVAWAARRPRTPAAS</sequence>
<feature type="transmembrane region" description="Helical" evidence="5">
    <location>
        <begin position="274"/>
        <end position="293"/>
    </location>
</feature>
<dbReference type="InterPro" id="IPR020846">
    <property type="entry name" value="MFS_dom"/>
</dbReference>
<feature type="transmembrane region" description="Helical" evidence="5">
    <location>
        <begin position="98"/>
        <end position="122"/>
    </location>
</feature>
<dbReference type="Gene3D" id="1.20.1250.20">
    <property type="entry name" value="MFS general substrate transporter like domains"/>
    <property type="match status" value="2"/>
</dbReference>
<dbReference type="RefSeq" id="WP_166282827.1">
    <property type="nucleotide sequence ID" value="NZ_JAANNP010000012.1"/>
</dbReference>
<feature type="transmembrane region" description="Helical" evidence="5">
    <location>
        <begin position="12"/>
        <end position="33"/>
    </location>
</feature>
<evidence type="ECO:0000256" key="1">
    <source>
        <dbReference type="ARBA" id="ARBA00004651"/>
    </source>
</evidence>
<organism evidence="7 8">
    <name type="scientific">Motilibacter deserti</name>
    <dbReference type="NCBI Taxonomy" id="2714956"/>
    <lineage>
        <taxon>Bacteria</taxon>
        <taxon>Bacillati</taxon>
        <taxon>Actinomycetota</taxon>
        <taxon>Actinomycetes</taxon>
        <taxon>Motilibacterales</taxon>
        <taxon>Motilibacteraceae</taxon>
        <taxon>Motilibacter</taxon>
    </lineage>
</organism>
<evidence type="ECO:0000256" key="5">
    <source>
        <dbReference type="SAM" id="Phobius"/>
    </source>
</evidence>
<feature type="transmembrane region" description="Helical" evidence="5">
    <location>
        <begin position="45"/>
        <end position="63"/>
    </location>
</feature>
<feature type="transmembrane region" description="Helical" evidence="5">
    <location>
        <begin position="161"/>
        <end position="181"/>
    </location>
</feature>
<dbReference type="PANTHER" id="PTHR23514:SF13">
    <property type="entry name" value="INNER MEMBRANE PROTEIN YBJJ"/>
    <property type="match status" value="1"/>
</dbReference>
<feature type="domain" description="Major facilitator superfamily (MFS) profile" evidence="6">
    <location>
        <begin position="209"/>
        <end position="395"/>
    </location>
</feature>
<evidence type="ECO:0000313" key="8">
    <source>
        <dbReference type="Proteomes" id="UP000800981"/>
    </source>
</evidence>
<dbReference type="InterPro" id="IPR051788">
    <property type="entry name" value="MFS_Transporter"/>
</dbReference>
<keyword evidence="8" id="KW-1185">Reference proteome</keyword>
<evidence type="ECO:0000256" key="2">
    <source>
        <dbReference type="ARBA" id="ARBA00022692"/>
    </source>
</evidence>
<dbReference type="EMBL" id="JAANNP010000012">
    <property type="protein sequence ID" value="NHC14873.1"/>
    <property type="molecule type" value="Genomic_DNA"/>
</dbReference>
<feature type="transmembrane region" description="Helical" evidence="5">
    <location>
        <begin position="202"/>
        <end position="222"/>
    </location>
</feature>
<feature type="transmembrane region" description="Helical" evidence="5">
    <location>
        <begin position="337"/>
        <end position="359"/>
    </location>
</feature>
<dbReference type="InterPro" id="IPR036259">
    <property type="entry name" value="MFS_trans_sf"/>
</dbReference>
<protein>
    <submittedName>
        <fullName evidence="7">MFS transporter</fullName>
    </submittedName>
</protein>
<dbReference type="SUPFAM" id="SSF103473">
    <property type="entry name" value="MFS general substrate transporter"/>
    <property type="match status" value="1"/>
</dbReference>
<feature type="transmembrane region" description="Helical" evidence="5">
    <location>
        <begin position="70"/>
        <end position="92"/>
    </location>
</feature>
<gene>
    <name evidence="7" type="ORF">G9H71_13880</name>
</gene>
<proteinExistence type="predicted"/>
<feature type="transmembrane region" description="Helical" evidence="5">
    <location>
        <begin position="134"/>
        <end position="155"/>
    </location>
</feature>
<keyword evidence="4 5" id="KW-0472">Membrane</keyword>
<dbReference type="Pfam" id="PF07690">
    <property type="entry name" value="MFS_1"/>
    <property type="match status" value="1"/>
</dbReference>
<dbReference type="Proteomes" id="UP000800981">
    <property type="component" value="Unassembled WGS sequence"/>
</dbReference>
<keyword evidence="2 5" id="KW-0812">Transmembrane</keyword>
<accession>A0ABX0GWF9</accession>
<feature type="transmembrane region" description="Helical" evidence="5">
    <location>
        <begin position="242"/>
        <end position="262"/>
    </location>
</feature>
<dbReference type="PANTHER" id="PTHR23514">
    <property type="entry name" value="BYPASS OF STOP CODON PROTEIN 6"/>
    <property type="match status" value="1"/>
</dbReference>
<evidence type="ECO:0000256" key="4">
    <source>
        <dbReference type="ARBA" id="ARBA00023136"/>
    </source>
</evidence>
<feature type="transmembrane region" description="Helical" evidence="5">
    <location>
        <begin position="365"/>
        <end position="386"/>
    </location>
</feature>
<reference evidence="7 8" key="1">
    <citation type="submission" date="2020-03" db="EMBL/GenBank/DDBJ databases">
        <title>Two novel Motilibacter sp.</title>
        <authorList>
            <person name="Liu S."/>
        </authorList>
    </citation>
    <scope>NUCLEOTIDE SEQUENCE [LARGE SCALE GENOMIC DNA]</scope>
    <source>
        <strain evidence="7 8">E257</strain>
    </source>
</reference>
<dbReference type="PROSITE" id="PS50850">
    <property type="entry name" value="MFS"/>
    <property type="match status" value="1"/>
</dbReference>
<dbReference type="InterPro" id="IPR011701">
    <property type="entry name" value="MFS"/>
</dbReference>
<comment type="subcellular location">
    <subcellularLocation>
        <location evidence="1">Cell membrane</location>
        <topology evidence="1">Multi-pass membrane protein</topology>
    </subcellularLocation>
</comment>
<evidence type="ECO:0000256" key="3">
    <source>
        <dbReference type="ARBA" id="ARBA00022989"/>
    </source>
</evidence>
<comment type="caution">
    <text evidence="7">The sequence shown here is derived from an EMBL/GenBank/DDBJ whole genome shotgun (WGS) entry which is preliminary data.</text>
</comment>